<dbReference type="EMBL" id="JBHLTM010000055">
    <property type="protein sequence ID" value="MFC0685617.1"/>
    <property type="molecule type" value="Genomic_DNA"/>
</dbReference>
<dbReference type="PANTHER" id="PTHR33361:SF2">
    <property type="entry name" value="DUF885 DOMAIN-CONTAINING PROTEIN"/>
    <property type="match status" value="1"/>
</dbReference>
<dbReference type="Proteomes" id="UP001589858">
    <property type="component" value="Unassembled WGS sequence"/>
</dbReference>
<dbReference type="Pfam" id="PF05960">
    <property type="entry name" value="DUF885"/>
    <property type="match status" value="1"/>
</dbReference>
<dbReference type="RefSeq" id="WP_267219059.1">
    <property type="nucleotide sequence ID" value="NZ_JAPCWC010000003.1"/>
</dbReference>
<reference evidence="2 3" key="1">
    <citation type="submission" date="2024-09" db="EMBL/GenBank/DDBJ databases">
        <authorList>
            <person name="Sun Q."/>
            <person name="Mori K."/>
        </authorList>
    </citation>
    <scope>NUCLEOTIDE SEQUENCE [LARGE SCALE GENOMIC DNA]</scope>
    <source>
        <strain evidence="2 3">CICC 11035S</strain>
    </source>
</reference>
<keyword evidence="1" id="KW-0732">Signal</keyword>
<organism evidence="2 3">
    <name type="scientific">Novosphingobium clariflavum</name>
    <dbReference type="NCBI Taxonomy" id="2029884"/>
    <lineage>
        <taxon>Bacteria</taxon>
        <taxon>Pseudomonadati</taxon>
        <taxon>Pseudomonadota</taxon>
        <taxon>Alphaproteobacteria</taxon>
        <taxon>Sphingomonadales</taxon>
        <taxon>Sphingomonadaceae</taxon>
        <taxon>Novosphingobium</taxon>
    </lineage>
</organism>
<sequence length="603" mass="66450">MPRTALIRVAPALAAMAIALTSPVHASAQSVAAATPSAPAKPAWVVKSDAETQKLLQLEAAFMPENASSMGLTAFDGKVADLSLDADSRLLAAYQGRLTDIRGRISAEQQPEVRQDLEILAAYLQRQIDSIQTRKRLLMDWIDLPQMIASGFNDLLSDQTPPERRARAAERLRRYVGSEPGTKPAVELAKAQFLASRDGHLGPYRRDVEQAIGNTATYIQGVRALFTKFGIKGADGDLAKLDKQLTEYARWEQATVLPAARAEYRLPEQVYALNLQQLGIDIDPRQLIDRAARGYYVTRAQMQALAPVVAAKFGFKATDYPSVIRELKKNVIPADQVEARYRKVNAQLEDIVRREGILTLPTSQLRMRLATPAEAAAIPAPHMSPPRLIGNTGEQGEFILTTGNSQKAEDAYDDFGYDAATWTLSAHEARPGHELQFAAMVDRGVSLARALYAFNSVNAEGWALYAEGEMLPYEPVEGQLIALQGRLQRQARAMLDPMLNLGLIDVDSARRVLRDEVVLSKGMADQEIDRYTFRMPGQAGSYYYGFEQLAQLRVKTEKALGPAFDRKAYHDFLLSQGLLPLSILATTVERDFIPAQKAAAATR</sequence>
<protein>
    <submittedName>
        <fullName evidence="2">DUF885 domain-containing protein</fullName>
    </submittedName>
</protein>
<feature type="chain" id="PRO_5045336934" evidence="1">
    <location>
        <begin position="27"/>
        <end position="603"/>
    </location>
</feature>
<evidence type="ECO:0000256" key="1">
    <source>
        <dbReference type="SAM" id="SignalP"/>
    </source>
</evidence>
<comment type="caution">
    <text evidence="2">The sequence shown here is derived from an EMBL/GenBank/DDBJ whole genome shotgun (WGS) entry which is preliminary data.</text>
</comment>
<gene>
    <name evidence="2" type="ORF">ACFFF8_13515</name>
</gene>
<feature type="signal peptide" evidence="1">
    <location>
        <begin position="1"/>
        <end position="26"/>
    </location>
</feature>
<evidence type="ECO:0000313" key="2">
    <source>
        <dbReference type="EMBL" id="MFC0685617.1"/>
    </source>
</evidence>
<proteinExistence type="predicted"/>
<dbReference type="InterPro" id="IPR010281">
    <property type="entry name" value="DUF885"/>
</dbReference>
<evidence type="ECO:0000313" key="3">
    <source>
        <dbReference type="Proteomes" id="UP001589858"/>
    </source>
</evidence>
<accession>A0ABV6SA92</accession>
<name>A0ABV6SA92_9SPHN</name>
<keyword evidence="3" id="KW-1185">Reference proteome</keyword>
<dbReference type="PANTHER" id="PTHR33361">
    <property type="entry name" value="GLR0591 PROTEIN"/>
    <property type="match status" value="1"/>
</dbReference>